<feature type="transmembrane region" description="Helical" evidence="1">
    <location>
        <begin position="189"/>
        <end position="209"/>
    </location>
</feature>
<reference evidence="2" key="1">
    <citation type="submission" date="2020-05" db="EMBL/GenBank/DDBJ databases">
        <title>Genomic Encyclopedia of Type Strains, Phase IV (KMG-V): Genome sequencing to study the core and pangenomes of soil and plant-associated prokaryotes.</title>
        <authorList>
            <person name="Whitman W."/>
        </authorList>
    </citation>
    <scope>NUCLEOTIDE SEQUENCE</scope>
    <source>
        <strain evidence="2">16F</strain>
    </source>
</reference>
<protein>
    <submittedName>
        <fullName evidence="2">Uncharacterized protein</fullName>
    </submittedName>
</protein>
<dbReference type="EMBL" id="JABSNO010000004">
    <property type="protein sequence ID" value="NRS91637.1"/>
    <property type="molecule type" value="Genomic_DNA"/>
</dbReference>
<feature type="transmembrane region" description="Helical" evidence="1">
    <location>
        <begin position="149"/>
        <end position="182"/>
    </location>
</feature>
<dbReference type="Proteomes" id="UP000610746">
    <property type="component" value="Unassembled WGS sequence"/>
</dbReference>
<evidence type="ECO:0000313" key="3">
    <source>
        <dbReference type="Proteomes" id="UP000610746"/>
    </source>
</evidence>
<proteinExistence type="predicted"/>
<gene>
    <name evidence="2" type="ORF">HNQ03_000704</name>
</gene>
<dbReference type="AlphaFoldDB" id="A0A8J8K867"/>
<keyword evidence="3" id="KW-1185">Reference proteome</keyword>
<feature type="transmembrane region" description="Helical" evidence="1">
    <location>
        <begin position="9"/>
        <end position="28"/>
    </location>
</feature>
<sequence>MLRKIPEKFLQIFILTATILMIVARFLLNEKGRVNPDSIRYMRQANIFPVIDNTTAPLGYPLMIKFFTFFNFDEFWSSKIVAILSYLFIIYFSYKKKFYFRESILLGALFSFVSVFSYTMSEPFILPFVFLFLYYGAEIIDGKIKHWKAIFLLAVLLILMYNIRYSSLFIMMGCAGFGIIFYKKKYARYFLISGVLGVLFMLGYQQFFIKYFNESYYDVFLQIGLHPTSKLLKELFFGLCTTFNPFIHIANPAGGFINYGIYGIGLLNILLIIYLLLKNKLSDKENLFLIFGLSGIFGSFFIQYFYSVNPIDYRLLAPFSFPIWLLYFKKLHSNFGNFPYGIATLSLLVGFTFTMLSRGNYLENRKQMKNFLVKEKLIDQPLKFYMKDELLDLSSMQLAELISTINPVIYVTFKPKDSLQKSTLTNYKIRSKIKLDENKYQ</sequence>
<comment type="caution">
    <text evidence="2">The sequence shown here is derived from an EMBL/GenBank/DDBJ whole genome shotgun (WGS) entry which is preliminary data.</text>
</comment>
<feature type="transmembrane region" description="Helical" evidence="1">
    <location>
        <begin position="75"/>
        <end position="92"/>
    </location>
</feature>
<feature type="transmembrane region" description="Helical" evidence="1">
    <location>
        <begin position="104"/>
        <end position="137"/>
    </location>
</feature>
<feature type="transmembrane region" description="Helical" evidence="1">
    <location>
        <begin position="338"/>
        <end position="356"/>
    </location>
</feature>
<accession>A0A8J8K867</accession>
<keyword evidence="1" id="KW-0472">Membrane</keyword>
<feature type="transmembrane region" description="Helical" evidence="1">
    <location>
        <begin position="288"/>
        <end position="306"/>
    </location>
</feature>
<keyword evidence="1" id="KW-0812">Transmembrane</keyword>
<dbReference type="RefSeq" id="WP_173778263.1">
    <property type="nucleotide sequence ID" value="NZ_JABSNO010000004.1"/>
</dbReference>
<feature type="transmembrane region" description="Helical" evidence="1">
    <location>
        <begin position="256"/>
        <end position="276"/>
    </location>
</feature>
<evidence type="ECO:0000313" key="2">
    <source>
        <dbReference type="EMBL" id="NRS91637.1"/>
    </source>
</evidence>
<keyword evidence="1" id="KW-1133">Transmembrane helix</keyword>
<evidence type="ECO:0000256" key="1">
    <source>
        <dbReference type="SAM" id="Phobius"/>
    </source>
</evidence>
<name>A0A8J8K867_9FLAO</name>
<organism evidence="2 3">
    <name type="scientific">Frigoriflavimonas asaccharolytica</name>
    <dbReference type="NCBI Taxonomy" id="2735899"/>
    <lineage>
        <taxon>Bacteria</taxon>
        <taxon>Pseudomonadati</taxon>
        <taxon>Bacteroidota</taxon>
        <taxon>Flavobacteriia</taxon>
        <taxon>Flavobacteriales</taxon>
        <taxon>Weeksellaceae</taxon>
        <taxon>Frigoriflavimonas</taxon>
    </lineage>
</organism>